<dbReference type="Pfam" id="PF04051">
    <property type="entry name" value="TRAPP"/>
    <property type="match status" value="1"/>
</dbReference>
<dbReference type="GO" id="GO:0030008">
    <property type="term" value="C:TRAPP complex"/>
    <property type="evidence" value="ECO:0007669"/>
    <property type="project" value="TreeGrafter"/>
</dbReference>
<dbReference type="GO" id="GO:0006888">
    <property type="term" value="P:endoplasmic reticulum to Golgi vesicle-mediated transport"/>
    <property type="evidence" value="ECO:0007669"/>
    <property type="project" value="TreeGrafter"/>
</dbReference>
<reference evidence="2 3" key="1">
    <citation type="journal article" date="2016" name="Mol. Biol. Evol.">
        <title>Comparative Genomics of Early-Diverging Mushroom-Forming Fungi Provides Insights into the Origins of Lignocellulose Decay Capabilities.</title>
        <authorList>
            <person name="Nagy L.G."/>
            <person name="Riley R."/>
            <person name="Tritt A."/>
            <person name="Adam C."/>
            <person name="Daum C."/>
            <person name="Floudas D."/>
            <person name="Sun H."/>
            <person name="Yadav J.S."/>
            <person name="Pangilinan J."/>
            <person name="Larsson K.H."/>
            <person name="Matsuura K."/>
            <person name="Barry K."/>
            <person name="Labutti K."/>
            <person name="Kuo R."/>
            <person name="Ohm R.A."/>
            <person name="Bhattacharya S.S."/>
            <person name="Shirouzu T."/>
            <person name="Yoshinaga Y."/>
            <person name="Martin F.M."/>
            <person name="Grigoriev I.V."/>
            <person name="Hibbett D.S."/>
        </authorList>
    </citation>
    <scope>NUCLEOTIDE SEQUENCE [LARGE SCALE GENOMIC DNA]</scope>
    <source>
        <strain evidence="2 3">CBS 109695</strain>
    </source>
</reference>
<dbReference type="InterPro" id="IPR037992">
    <property type="entry name" value="TRAPPC6/Trs33"/>
</dbReference>
<evidence type="ECO:0000313" key="2">
    <source>
        <dbReference type="EMBL" id="KZP03565.1"/>
    </source>
</evidence>
<keyword evidence="3" id="KW-1185">Reference proteome</keyword>
<evidence type="ECO:0000313" key="3">
    <source>
        <dbReference type="Proteomes" id="UP000076532"/>
    </source>
</evidence>
<dbReference type="AlphaFoldDB" id="A0A167U3U6"/>
<dbReference type="STRING" id="436010.A0A167U3U6"/>
<dbReference type="PANTHER" id="PTHR12817:SF0">
    <property type="entry name" value="GEO08327P1"/>
    <property type="match status" value="1"/>
</dbReference>
<dbReference type="GO" id="GO:0005801">
    <property type="term" value="C:cis-Golgi network"/>
    <property type="evidence" value="ECO:0007669"/>
    <property type="project" value="TreeGrafter"/>
</dbReference>
<protein>
    <submittedName>
        <fullName evidence="2">Transport protein particle component</fullName>
    </submittedName>
</protein>
<dbReference type="GO" id="GO:0005802">
    <property type="term" value="C:trans-Golgi network"/>
    <property type="evidence" value="ECO:0007669"/>
    <property type="project" value="TreeGrafter"/>
</dbReference>
<dbReference type="InterPro" id="IPR024096">
    <property type="entry name" value="NO_sig/Golgi_transp_ligand-bd"/>
</dbReference>
<dbReference type="Gene3D" id="3.30.1380.20">
    <property type="entry name" value="Trafficking protein particle complex subunit 3"/>
    <property type="match status" value="1"/>
</dbReference>
<dbReference type="OrthoDB" id="941624at2759"/>
<dbReference type="InterPro" id="IPR007194">
    <property type="entry name" value="TRAPP_component"/>
</dbReference>
<proteinExistence type="inferred from homology"/>
<sequence length="202" mass="22185">MDYFLIEAVNALRASSAVASERKKKVEAEMIEAGLLPKLPAEKNTRDRDSVGSAMGVVGGTGTLLSEEEEAVRARLEGIGMHVGANFAERLCRDKPLFTETLDAIKFICKDIWAACWEKQVDNLRTNHRGVYVLQDNAFKPISRLSSWDSRADALHKAKLYVAMPAGIIRGALSRLGLQGTVVPEVTSLPQCTFQVKLPKNT</sequence>
<comment type="similarity">
    <text evidence="1">Belongs to the TRAPP small subunits family. BET3 subfamily.</text>
</comment>
<dbReference type="Proteomes" id="UP000076532">
    <property type="component" value="Unassembled WGS sequence"/>
</dbReference>
<evidence type="ECO:0000256" key="1">
    <source>
        <dbReference type="ARBA" id="ARBA00006218"/>
    </source>
</evidence>
<accession>A0A167U3U6</accession>
<gene>
    <name evidence="2" type="ORF">FIBSPDRAFT_807686</name>
</gene>
<dbReference type="CDD" id="cd14944">
    <property type="entry name" value="TRAPPC6A_Trs33"/>
    <property type="match status" value="1"/>
</dbReference>
<dbReference type="EMBL" id="KV418043">
    <property type="protein sequence ID" value="KZP03565.1"/>
    <property type="molecule type" value="Genomic_DNA"/>
</dbReference>
<dbReference type="PANTHER" id="PTHR12817">
    <property type="entry name" value="TRAFFICKING PROTEIN PARTICLE COMPLEX SUBUNIT 6B"/>
    <property type="match status" value="1"/>
</dbReference>
<name>A0A167U3U6_9AGAM</name>
<dbReference type="SUPFAM" id="SSF111126">
    <property type="entry name" value="Ligand-binding domain in the NO signalling and Golgi transport"/>
    <property type="match status" value="1"/>
</dbReference>
<organism evidence="2 3">
    <name type="scientific">Athelia psychrophila</name>
    <dbReference type="NCBI Taxonomy" id="1759441"/>
    <lineage>
        <taxon>Eukaryota</taxon>
        <taxon>Fungi</taxon>
        <taxon>Dikarya</taxon>
        <taxon>Basidiomycota</taxon>
        <taxon>Agaricomycotina</taxon>
        <taxon>Agaricomycetes</taxon>
        <taxon>Agaricomycetidae</taxon>
        <taxon>Atheliales</taxon>
        <taxon>Atheliaceae</taxon>
        <taxon>Athelia</taxon>
    </lineage>
</organism>